<dbReference type="Pfam" id="PF02779">
    <property type="entry name" value="Transket_pyr"/>
    <property type="match status" value="1"/>
</dbReference>
<dbReference type="FunFam" id="3.40.50.970:FF:000001">
    <property type="entry name" value="Pyruvate dehydrogenase E1 beta subunit"/>
    <property type="match status" value="1"/>
</dbReference>
<feature type="domain" description="Transketolase-like pyrimidine-binding" evidence="4">
    <location>
        <begin position="4"/>
        <end position="178"/>
    </location>
</feature>
<dbReference type="SUPFAM" id="SSF52922">
    <property type="entry name" value="TK C-terminal domain-like"/>
    <property type="match status" value="1"/>
</dbReference>
<dbReference type="InterPro" id="IPR005475">
    <property type="entry name" value="Transketolase-like_Pyr-bd"/>
</dbReference>
<dbReference type="GO" id="GO:0016491">
    <property type="term" value="F:oxidoreductase activity"/>
    <property type="evidence" value="ECO:0007669"/>
    <property type="project" value="UniProtKB-KW"/>
</dbReference>
<sequence length="326" mass="35629">MAEKLYIEALAEAIKEEFERDPNVFMMGEDIGIYGGAFGVTKGMYPKYKDKLIETPISEASIVGAGVGAALVGMRPIVEIMFSDFMMDAMEWIVNQAAKLRYMTGGQLKVPLVIRSPMGSGTGAAAQHSQSLPAMFAHIPGLKVVMPATPYDVKGLFKAAVRDDNPVIFFEHKLLYWTKGEVPEGDYIVPIGKADVKREGKDITIIAGSITVIRSLEAAEKLKGEGIDVEVIDVRSLSPLDTETIVNSVIKTGKVLIVEDNNKSYGWGAEVLSRIVESDAFDYLDYPIQRLGGKDVPIPYNPKLERAAVPQVEDIIESVKAIFGKE</sequence>
<dbReference type="CDD" id="cd07036">
    <property type="entry name" value="TPP_PYR_E1-PDHc-beta_like"/>
    <property type="match status" value="1"/>
</dbReference>
<evidence type="ECO:0000313" key="6">
    <source>
        <dbReference type="Proteomes" id="UP000529861"/>
    </source>
</evidence>
<reference evidence="5 6" key="1">
    <citation type="submission" date="2020-04" db="EMBL/GenBank/DDBJ databases">
        <title>Draft genome sequence of Caldanaerobacter sunterraneus. strain 1523vc isolated from Griffin hot spring, Kamchatka, Russia.</title>
        <authorList>
            <person name="Toshchakov S.V."/>
            <person name="Podosokorskaya O.A."/>
            <person name="Kublanov I.V."/>
            <person name="Korzhenkov A."/>
            <person name="Patrushev M.V."/>
        </authorList>
    </citation>
    <scope>NUCLEOTIDE SEQUENCE [LARGE SCALE GENOMIC DNA]</scope>
    <source>
        <strain evidence="5 6">1523vc</strain>
    </source>
</reference>
<evidence type="ECO:0000313" key="5">
    <source>
        <dbReference type="EMBL" id="NNG66812.1"/>
    </source>
</evidence>
<dbReference type="InterPro" id="IPR033248">
    <property type="entry name" value="Transketolase_C"/>
</dbReference>
<evidence type="ECO:0000256" key="1">
    <source>
        <dbReference type="ARBA" id="ARBA00001964"/>
    </source>
</evidence>
<dbReference type="SMART" id="SM00861">
    <property type="entry name" value="Transket_pyr"/>
    <property type="match status" value="1"/>
</dbReference>
<dbReference type="InterPro" id="IPR009014">
    <property type="entry name" value="Transketo_C/PFOR_II"/>
</dbReference>
<accession>A0A7Y2L6Y8</accession>
<keyword evidence="3" id="KW-0786">Thiamine pyrophosphate</keyword>
<dbReference type="InterPro" id="IPR029061">
    <property type="entry name" value="THDP-binding"/>
</dbReference>
<dbReference type="PANTHER" id="PTHR43257">
    <property type="entry name" value="PYRUVATE DEHYDROGENASE E1 COMPONENT BETA SUBUNIT"/>
    <property type="match status" value="1"/>
</dbReference>
<evidence type="ECO:0000256" key="3">
    <source>
        <dbReference type="ARBA" id="ARBA00023052"/>
    </source>
</evidence>
<dbReference type="SUPFAM" id="SSF52518">
    <property type="entry name" value="Thiamin diphosphate-binding fold (THDP-binding)"/>
    <property type="match status" value="1"/>
</dbReference>
<dbReference type="PANTHER" id="PTHR43257:SF2">
    <property type="entry name" value="PYRUVATE DEHYDROGENASE E1 COMPONENT SUBUNIT BETA"/>
    <property type="match status" value="1"/>
</dbReference>
<protein>
    <submittedName>
        <fullName evidence="5">Alpha-ketoacid dehydrogenase subunit beta</fullName>
    </submittedName>
</protein>
<dbReference type="Gene3D" id="3.40.50.920">
    <property type="match status" value="1"/>
</dbReference>
<comment type="caution">
    <text evidence="5">The sequence shown here is derived from an EMBL/GenBank/DDBJ whole genome shotgun (WGS) entry which is preliminary data.</text>
</comment>
<dbReference type="AlphaFoldDB" id="A0A7Y2L6Y8"/>
<dbReference type="Gene3D" id="3.40.50.970">
    <property type="match status" value="1"/>
</dbReference>
<dbReference type="Proteomes" id="UP000529861">
    <property type="component" value="Unassembled WGS sequence"/>
</dbReference>
<evidence type="ECO:0000259" key="4">
    <source>
        <dbReference type="SMART" id="SM00861"/>
    </source>
</evidence>
<gene>
    <name evidence="5" type="ORF">HKI81_06080</name>
</gene>
<dbReference type="RefSeq" id="WP_170270848.1">
    <property type="nucleotide sequence ID" value="NZ_JABEQB010000014.1"/>
</dbReference>
<organism evidence="5 6">
    <name type="scientific">Caldanaerobacter subterraneus</name>
    <dbReference type="NCBI Taxonomy" id="911092"/>
    <lineage>
        <taxon>Bacteria</taxon>
        <taxon>Bacillati</taxon>
        <taxon>Bacillota</taxon>
        <taxon>Clostridia</taxon>
        <taxon>Thermoanaerobacterales</taxon>
        <taxon>Thermoanaerobacteraceae</taxon>
        <taxon>Caldanaerobacter</taxon>
    </lineage>
</organism>
<keyword evidence="2" id="KW-0560">Oxidoreductase</keyword>
<evidence type="ECO:0000256" key="2">
    <source>
        <dbReference type="ARBA" id="ARBA00023002"/>
    </source>
</evidence>
<dbReference type="FunFam" id="3.40.50.920:FF:000001">
    <property type="entry name" value="Pyruvate dehydrogenase E1 beta subunit"/>
    <property type="match status" value="1"/>
</dbReference>
<comment type="cofactor">
    <cofactor evidence="1">
        <name>thiamine diphosphate</name>
        <dbReference type="ChEBI" id="CHEBI:58937"/>
    </cofactor>
</comment>
<name>A0A7Y2L6Y8_9THEO</name>
<dbReference type="NCBIfam" id="NF006667">
    <property type="entry name" value="PRK09212.1"/>
    <property type="match status" value="1"/>
</dbReference>
<dbReference type="EMBL" id="JABEQB010000014">
    <property type="protein sequence ID" value="NNG66812.1"/>
    <property type="molecule type" value="Genomic_DNA"/>
</dbReference>
<proteinExistence type="predicted"/>
<dbReference type="Pfam" id="PF02780">
    <property type="entry name" value="Transketolase_C"/>
    <property type="match status" value="1"/>
</dbReference>